<dbReference type="Proteomes" id="UP000188533">
    <property type="component" value="Unassembled WGS sequence"/>
</dbReference>
<reference evidence="1 2" key="2">
    <citation type="submission" date="2017-02" db="EMBL/GenBank/DDBJ databases">
        <title>A genome survey and senescence transcriptome analysis in Lentinula edodes.</title>
        <authorList>
            <person name="Sakamoto Y."/>
            <person name="Nakade K."/>
            <person name="Sato S."/>
            <person name="Yoshida Y."/>
            <person name="Miyazaki K."/>
            <person name="Natsume S."/>
            <person name="Konno N."/>
        </authorList>
    </citation>
    <scope>NUCLEOTIDE SEQUENCE [LARGE SCALE GENOMIC DNA]</scope>
    <source>
        <strain evidence="1 2">NBRC 111202</strain>
    </source>
</reference>
<reference evidence="1 2" key="1">
    <citation type="submission" date="2016-08" db="EMBL/GenBank/DDBJ databases">
        <authorList>
            <consortium name="Lentinula edodes genome sequencing consortium"/>
            <person name="Sakamoto Y."/>
            <person name="Nakade K."/>
            <person name="Sato S."/>
            <person name="Yoshida Y."/>
            <person name="Miyazaki K."/>
            <person name="Natsume S."/>
            <person name="Konno N."/>
        </authorList>
    </citation>
    <scope>NUCLEOTIDE SEQUENCE [LARGE SCALE GENOMIC DNA]</scope>
    <source>
        <strain evidence="1 2">NBRC 111202</strain>
    </source>
</reference>
<proteinExistence type="predicted"/>
<protein>
    <submittedName>
        <fullName evidence="1">Uncharacterized protein</fullName>
    </submittedName>
</protein>
<organism evidence="1 2">
    <name type="scientific">Lentinula edodes</name>
    <name type="common">Shiitake mushroom</name>
    <name type="synonym">Lentinus edodes</name>
    <dbReference type="NCBI Taxonomy" id="5353"/>
    <lineage>
        <taxon>Eukaryota</taxon>
        <taxon>Fungi</taxon>
        <taxon>Dikarya</taxon>
        <taxon>Basidiomycota</taxon>
        <taxon>Agaricomycotina</taxon>
        <taxon>Agaricomycetes</taxon>
        <taxon>Agaricomycetidae</taxon>
        <taxon>Agaricales</taxon>
        <taxon>Marasmiineae</taxon>
        <taxon>Omphalotaceae</taxon>
        <taxon>Lentinula</taxon>
    </lineage>
</organism>
<evidence type="ECO:0000313" key="2">
    <source>
        <dbReference type="Proteomes" id="UP000188533"/>
    </source>
</evidence>
<sequence>MQKNGDFQYHARMTALKKLQRFDQLKGHDWSIWDLPYHYLPLKFYASLDERIARLASTIITIKCILDDTA</sequence>
<gene>
    <name evidence="1" type="ORF">LENED_005830</name>
</gene>
<evidence type="ECO:0000313" key="1">
    <source>
        <dbReference type="EMBL" id="GAW04064.1"/>
    </source>
</evidence>
<dbReference type="AlphaFoldDB" id="A0A1Q3EAF3"/>
<dbReference type="EMBL" id="BDGU01000175">
    <property type="protein sequence ID" value="GAW04064.1"/>
    <property type="molecule type" value="Genomic_DNA"/>
</dbReference>
<name>A0A1Q3EAF3_LENED</name>
<keyword evidence="2" id="KW-1185">Reference proteome</keyword>
<comment type="caution">
    <text evidence="1">The sequence shown here is derived from an EMBL/GenBank/DDBJ whole genome shotgun (WGS) entry which is preliminary data.</text>
</comment>
<accession>A0A1Q3EAF3</accession>